<evidence type="ECO:0000313" key="2">
    <source>
        <dbReference type="EMBL" id="KAA8500774.1"/>
    </source>
</evidence>
<dbReference type="Pfam" id="PF03473">
    <property type="entry name" value="MOSC"/>
    <property type="match status" value="1"/>
</dbReference>
<protein>
    <submittedName>
        <fullName evidence="2">MOSC domain-containing protein</fullName>
    </submittedName>
</protein>
<dbReference type="GO" id="GO:0030170">
    <property type="term" value="F:pyridoxal phosphate binding"/>
    <property type="evidence" value="ECO:0007669"/>
    <property type="project" value="InterPro"/>
</dbReference>
<name>A0A5M9HUZ1_9FIRM</name>
<evidence type="ECO:0000259" key="1">
    <source>
        <dbReference type="PROSITE" id="PS51340"/>
    </source>
</evidence>
<gene>
    <name evidence="2" type="ORF">FNY66_11865</name>
</gene>
<dbReference type="AlphaFoldDB" id="A0A5M9HUZ1"/>
<keyword evidence="3" id="KW-1185">Reference proteome</keyword>
<proteinExistence type="predicted"/>
<dbReference type="EMBL" id="VMSO01000017">
    <property type="protein sequence ID" value="KAA8500774.1"/>
    <property type="molecule type" value="Genomic_DNA"/>
</dbReference>
<dbReference type="GO" id="GO:0030151">
    <property type="term" value="F:molybdenum ion binding"/>
    <property type="evidence" value="ECO:0007669"/>
    <property type="project" value="InterPro"/>
</dbReference>
<feature type="domain" description="MOSC" evidence="1">
    <location>
        <begin position="18"/>
        <end position="142"/>
    </location>
</feature>
<dbReference type="Gene3D" id="2.40.33.20">
    <property type="entry name" value="PK beta-barrel domain-like"/>
    <property type="match status" value="1"/>
</dbReference>
<organism evidence="2 3">
    <name type="scientific">Mediterraneibacter catenae</name>
    <dbReference type="NCBI Taxonomy" id="2594882"/>
    <lineage>
        <taxon>Bacteria</taxon>
        <taxon>Bacillati</taxon>
        <taxon>Bacillota</taxon>
        <taxon>Clostridia</taxon>
        <taxon>Lachnospirales</taxon>
        <taxon>Lachnospiraceae</taxon>
        <taxon>Mediterraneibacter</taxon>
    </lineage>
</organism>
<dbReference type="InterPro" id="IPR011037">
    <property type="entry name" value="Pyrv_Knase-like_insert_dom_sf"/>
</dbReference>
<dbReference type="GO" id="GO:0003824">
    <property type="term" value="F:catalytic activity"/>
    <property type="evidence" value="ECO:0007669"/>
    <property type="project" value="InterPro"/>
</dbReference>
<dbReference type="RefSeq" id="WP_150311287.1">
    <property type="nucleotide sequence ID" value="NZ_VMSO01000017.1"/>
</dbReference>
<sequence length="145" mass="16036">MGKVITVCTSPAKGTQKTNVKEAEFIEDYGIAGDAHAGKWHRQVSLLSYDKIEEFRARGAEVEDGAFGENLVVEGIDFRSLPVGTRLCCGEVILEMTQIGKECHHSCQIYQKMGDCIMPREGVFARVIRGGKIRIGDEMKVAEDE</sequence>
<evidence type="ECO:0000313" key="3">
    <source>
        <dbReference type="Proteomes" id="UP000322025"/>
    </source>
</evidence>
<comment type="caution">
    <text evidence="2">The sequence shown here is derived from an EMBL/GenBank/DDBJ whole genome shotgun (WGS) entry which is preliminary data.</text>
</comment>
<dbReference type="PANTHER" id="PTHR36930">
    <property type="entry name" value="METAL-SULFUR CLUSTER BIOSYNTHESIS PROTEINS YUAD-RELATED"/>
    <property type="match status" value="1"/>
</dbReference>
<dbReference type="PANTHER" id="PTHR36930:SF1">
    <property type="entry name" value="MOSC DOMAIN-CONTAINING PROTEIN"/>
    <property type="match status" value="1"/>
</dbReference>
<dbReference type="OrthoDB" id="9784492at2"/>
<reference evidence="2" key="1">
    <citation type="submission" date="2019-07" db="EMBL/GenBank/DDBJ databases">
        <authorList>
            <person name="Wongkuna S."/>
            <person name="Scaria J."/>
        </authorList>
    </citation>
    <scope>NUCLEOTIDE SEQUENCE [LARGE SCALE GENOMIC DNA]</scope>
    <source>
        <strain evidence="2">SW178</strain>
    </source>
</reference>
<dbReference type="PROSITE" id="PS51340">
    <property type="entry name" value="MOSC"/>
    <property type="match status" value="1"/>
</dbReference>
<accession>A0A5M9HUZ1</accession>
<dbReference type="Proteomes" id="UP000322025">
    <property type="component" value="Unassembled WGS sequence"/>
</dbReference>
<dbReference type="InterPro" id="IPR005302">
    <property type="entry name" value="MoCF_Sase_C"/>
</dbReference>
<dbReference type="InterPro" id="IPR052716">
    <property type="entry name" value="MOSC_domain"/>
</dbReference>
<dbReference type="SUPFAM" id="SSF50800">
    <property type="entry name" value="PK beta-barrel domain-like"/>
    <property type="match status" value="1"/>
</dbReference>